<dbReference type="Gene3D" id="3.40.50.1010">
    <property type="entry name" value="5'-nuclease"/>
    <property type="match status" value="1"/>
</dbReference>
<dbReference type="Gene3D" id="1.20.1060.10">
    <property type="entry name" value="Taq DNA Polymerase, Chain T, domain 4"/>
    <property type="match status" value="1"/>
</dbReference>
<evidence type="ECO:0000256" key="7">
    <source>
        <dbReference type="ARBA" id="ARBA00022722"/>
    </source>
</evidence>
<keyword evidence="7" id="KW-0540">Nuclease</keyword>
<dbReference type="InterPro" id="IPR019760">
    <property type="entry name" value="DNA-dir_DNA_pol_A_CS"/>
</dbReference>
<keyword evidence="10 16" id="KW-0269">Exonuclease</keyword>
<keyword evidence="5 16" id="KW-0548">Nucleotidyltransferase</keyword>
<dbReference type="NCBIfam" id="NF004397">
    <property type="entry name" value="PRK05755.1"/>
    <property type="match status" value="1"/>
</dbReference>
<comment type="subunit">
    <text evidence="16">Single-chain monomer with multiple functions.</text>
</comment>
<dbReference type="Pfam" id="PF02739">
    <property type="entry name" value="5_3_exonuc_N"/>
    <property type="match status" value="1"/>
</dbReference>
<dbReference type="AlphaFoldDB" id="A0A1G5RSY9"/>
<evidence type="ECO:0000256" key="14">
    <source>
        <dbReference type="ARBA" id="ARBA00049244"/>
    </source>
</evidence>
<dbReference type="PROSITE" id="PS00447">
    <property type="entry name" value="DNA_POLYMERASE_A"/>
    <property type="match status" value="1"/>
</dbReference>
<dbReference type="FunFam" id="1.10.150.20:FF:000003">
    <property type="entry name" value="DNA polymerase I"/>
    <property type="match status" value="1"/>
</dbReference>
<dbReference type="EMBL" id="FMWL01000002">
    <property type="protein sequence ID" value="SCZ77224.1"/>
    <property type="molecule type" value="Genomic_DNA"/>
</dbReference>
<dbReference type="FunFam" id="1.20.1060.10:FF:000001">
    <property type="entry name" value="DNA polymerase I"/>
    <property type="match status" value="1"/>
</dbReference>
<keyword evidence="20" id="KW-1185">Reference proteome</keyword>
<evidence type="ECO:0000256" key="2">
    <source>
        <dbReference type="ARBA" id="ARBA00012417"/>
    </source>
</evidence>
<evidence type="ECO:0000259" key="18">
    <source>
        <dbReference type="SMART" id="SM00482"/>
    </source>
</evidence>
<name>A0A1G5RSY9_9FIRM</name>
<dbReference type="InterPro" id="IPR020045">
    <property type="entry name" value="DNA_polI_H3TH"/>
</dbReference>
<keyword evidence="11 16" id="KW-0239">DNA-directed DNA polymerase</keyword>
<protein>
    <recommendedName>
        <fullName evidence="3 15">DNA polymerase I</fullName>
        <ecNumber evidence="2 15">2.7.7.7</ecNumber>
    </recommendedName>
</protein>
<evidence type="ECO:0000313" key="20">
    <source>
        <dbReference type="Proteomes" id="UP000199208"/>
    </source>
</evidence>
<comment type="function">
    <text evidence="16">In addition to polymerase activity, this DNA polymerase exhibits 5'-3' exonuclease activity.</text>
</comment>
<evidence type="ECO:0000256" key="1">
    <source>
        <dbReference type="ARBA" id="ARBA00007705"/>
    </source>
</evidence>
<feature type="domain" description="DNA-directed DNA polymerase family A palm" evidence="18">
    <location>
        <begin position="647"/>
        <end position="853"/>
    </location>
</feature>
<dbReference type="Pfam" id="PF22619">
    <property type="entry name" value="DNA_polI_exo1"/>
    <property type="match status" value="1"/>
</dbReference>
<feature type="domain" description="5'-3' exonuclease" evidence="17">
    <location>
        <begin position="2"/>
        <end position="261"/>
    </location>
</feature>
<evidence type="ECO:0000259" key="17">
    <source>
        <dbReference type="SMART" id="SM00475"/>
    </source>
</evidence>
<dbReference type="GO" id="GO:0006302">
    <property type="term" value="P:double-strand break repair"/>
    <property type="evidence" value="ECO:0007669"/>
    <property type="project" value="TreeGrafter"/>
</dbReference>
<dbReference type="PANTHER" id="PTHR10133">
    <property type="entry name" value="DNA POLYMERASE I"/>
    <property type="match status" value="1"/>
</dbReference>
<evidence type="ECO:0000256" key="8">
    <source>
        <dbReference type="ARBA" id="ARBA00022763"/>
    </source>
</evidence>
<organism evidence="19 20">
    <name type="scientific">Acidaminobacter hydrogenoformans DSM 2784</name>
    <dbReference type="NCBI Taxonomy" id="1120920"/>
    <lineage>
        <taxon>Bacteria</taxon>
        <taxon>Bacillati</taxon>
        <taxon>Bacillota</taxon>
        <taxon>Clostridia</taxon>
        <taxon>Peptostreptococcales</taxon>
        <taxon>Acidaminobacteraceae</taxon>
        <taxon>Acidaminobacter</taxon>
    </lineage>
</organism>
<dbReference type="SMART" id="SM00482">
    <property type="entry name" value="POLAc"/>
    <property type="match status" value="1"/>
</dbReference>
<accession>A0A1G5RSY9</accession>
<dbReference type="CDD" id="cd09859">
    <property type="entry name" value="PIN_53EXO"/>
    <property type="match status" value="1"/>
</dbReference>
<dbReference type="InterPro" id="IPR054690">
    <property type="entry name" value="DNA_polI_exonuclease"/>
</dbReference>
<dbReference type="CDD" id="cd06140">
    <property type="entry name" value="DNA_polA_I_Bacillus_like_exo"/>
    <property type="match status" value="1"/>
</dbReference>
<dbReference type="InterPro" id="IPR029060">
    <property type="entry name" value="PIN-like_dom_sf"/>
</dbReference>
<comment type="catalytic activity">
    <reaction evidence="14 16">
        <text>DNA(n) + a 2'-deoxyribonucleoside 5'-triphosphate = DNA(n+1) + diphosphate</text>
        <dbReference type="Rhea" id="RHEA:22508"/>
        <dbReference type="Rhea" id="RHEA-COMP:17339"/>
        <dbReference type="Rhea" id="RHEA-COMP:17340"/>
        <dbReference type="ChEBI" id="CHEBI:33019"/>
        <dbReference type="ChEBI" id="CHEBI:61560"/>
        <dbReference type="ChEBI" id="CHEBI:173112"/>
        <dbReference type="EC" id="2.7.7.7"/>
    </reaction>
</comment>
<dbReference type="EC" id="2.7.7.7" evidence="2 15"/>
<dbReference type="InterPro" id="IPR043502">
    <property type="entry name" value="DNA/RNA_pol_sf"/>
</dbReference>
<sequence length="889" mass="100172">MEKIMIIDGNSLMNRAFFALPPLTNKDGVPTNAIHGFLSMIYKMIETYEPEYMSVAFDLKGPTFRHVAYDQYKGTRKGMPEELRVQVPILKEILDALNIHRMELEGFEADDLIGTISKRCGERGLKVFIVTGDKDALQLVDDQIEVLFTKKGISLIEKYDAAAIFEEYHLTPLQLIDYKGLSGDASDNIPGIPGVGPKTAIKLLETFKSVEAVIENLEEIDNKRLRGLVETHANQALMSKSLARIETGVPVEFELSEFAVEEPKLEEARALFSLYELKSLMGRLKSEVTIAESEMPVTAEEAITWIVDEKGLNALLKTVRASKQLAVYSLIEKIHVRDIRLAGVGVALKDRACFIPESADLSLASEFLKAIGPETEIEKWSYDLKREYLLSYQLGYKLENGCFDIAIARYLIDPSRSSEKLSAMAFERLNMNLAEEEAVFGKGAKAVSVFEADQQSAAMYAQNCARAIFDLTIQMKGEIESENMAQLFNEVEMPLVEVLANMEFEGFNVDLKELDDMDVILTEKLGTLETEIYELAGGTFNIQSPKQLGEILFDKLGLPAQKKTKTGYSTSHDVLEKLEKHHPIIALIMEYRIYSKLKSTYIDGLRQVVNPVTGKIHSSLNQTVAVTGRLSSTEPNLQNIPVRLPLGRRLRKVFIPSPEHTLLDADYSQIELRILAHFAKDERLIHAFRNKLDIHTQTAAQVFDLDPKDVTSLERSRAKEVNFGIVYGMSDYGLSENLGISRKEARLYIDQYFAKYPSVKKYLDDTIEECRTHGYVTTILNRKRYVPDIHSKNFNLRSFAERTAMNTPIQGSAADIIKIAMVKVYQDLKKGGHKSKLILQVHDELLIDCVPEELEAVERLLKGDMESAVSLEVPIEVDMKSGSNWYETK</sequence>
<dbReference type="InterPro" id="IPR012337">
    <property type="entry name" value="RNaseH-like_sf"/>
</dbReference>
<keyword evidence="4 16" id="KW-0808">Transferase</keyword>
<dbReference type="GO" id="GO:0003887">
    <property type="term" value="F:DNA-directed DNA polymerase activity"/>
    <property type="evidence" value="ECO:0007669"/>
    <property type="project" value="UniProtKB-UniRule"/>
</dbReference>
<dbReference type="InterPro" id="IPR036397">
    <property type="entry name" value="RNaseH_sf"/>
</dbReference>
<comment type="similarity">
    <text evidence="1 16">Belongs to the DNA polymerase type-A family.</text>
</comment>
<evidence type="ECO:0000256" key="16">
    <source>
        <dbReference type="RuleBase" id="RU004460"/>
    </source>
</evidence>
<evidence type="ECO:0000256" key="15">
    <source>
        <dbReference type="NCBIfam" id="TIGR00593"/>
    </source>
</evidence>
<keyword evidence="9 16" id="KW-0378">Hydrolase</keyword>
<dbReference type="CDD" id="cd09898">
    <property type="entry name" value="H3TH_53EXO"/>
    <property type="match status" value="1"/>
</dbReference>
<dbReference type="GO" id="GO:0008409">
    <property type="term" value="F:5'-3' exonuclease activity"/>
    <property type="evidence" value="ECO:0007669"/>
    <property type="project" value="UniProtKB-UniRule"/>
</dbReference>
<keyword evidence="8 16" id="KW-0227">DNA damage</keyword>
<dbReference type="InterPro" id="IPR002298">
    <property type="entry name" value="DNA_polymerase_A"/>
</dbReference>
<evidence type="ECO:0000256" key="11">
    <source>
        <dbReference type="ARBA" id="ARBA00022932"/>
    </source>
</evidence>
<dbReference type="Proteomes" id="UP000199208">
    <property type="component" value="Unassembled WGS sequence"/>
</dbReference>
<reference evidence="19 20" key="1">
    <citation type="submission" date="2016-10" db="EMBL/GenBank/DDBJ databases">
        <authorList>
            <person name="de Groot N.N."/>
        </authorList>
    </citation>
    <scope>NUCLEOTIDE SEQUENCE [LARGE SCALE GENOMIC DNA]</scope>
    <source>
        <strain evidence="19 20">DSM 2784</strain>
    </source>
</reference>
<dbReference type="CDD" id="cd08637">
    <property type="entry name" value="DNA_pol_A_pol_I_C"/>
    <property type="match status" value="1"/>
</dbReference>
<dbReference type="FunFam" id="1.10.150.20:FF:000002">
    <property type="entry name" value="DNA polymerase I"/>
    <property type="match status" value="1"/>
</dbReference>
<evidence type="ECO:0000313" key="19">
    <source>
        <dbReference type="EMBL" id="SCZ77224.1"/>
    </source>
</evidence>
<dbReference type="SUPFAM" id="SSF47807">
    <property type="entry name" value="5' to 3' exonuclease, C-terminal subdomain"/>
    <property type="match status" value="1"/>
</dbReference>
<dbReference type="SUPFAM" id="SSF56672">
    <property type="entry name" value="DNA/RNA polymerases"/>
    <property type="match status" value="1"/>
</dbReference>
<dbReference type="SMART" id="SM00279">
    <property type="entry name" value="HhH2"/>
    <property type="match status" value="1"/>
</dbReference>
<evidence type="ECO:0000256" key="13">
    <source>
        <dbReference type="ARBA" id="ARBA00023204"/>
    </source>
</evidence>
<dbReference type="InterPro" id="IPR020046">
    <property type="entry name" value="5-3_exonucl_a-hlix_arch_N"/>
</dbReference>
<proteinExistence type="inferred from homology"/>
<dbReference type="InterPro" id="IPR036279">
    <property type="entry name" value="5-3_exonuclease_C_sf"/>
</dbReference>
<evidence type="ECO:0000256" key="3">
    <source>
        <dbReference type="ARBA" id="ARBA00020311"/>
    </source>
</evidence>
<evidence type="ECO:0000256" key="4">
    <source>
        <dbReference type="ARBA" id="ARBA00022679"/>
    </source>
</evidence>
<evidence type="ECO:0000256" key="5">
    <source>
        <dbReference type="ARBA" id="ARBA00022695"/>
    </source>
</evidence>
<dbReference type="Pfam" id="PF00476">
    <property type="entry name" value="DNA_pol_A"/>
    <property type="match status" value="1"/>
</dbReference>
<dbReference type="GO" id="GO:0006261">
    <property type="term" value="P:DNA-templated DNA replication"/>
    <property type="evidence" value="ECO:0007669"/>
    <property type="project" value="UniProtKB-UniRule"/>
</dbReference>
<dbReference type="InterPro" id="IPR001098">
    <property type="entry name" value="DNA-dir_DNA_pol_A_palm_dom"/>
</dbReference>
<dbReference type="NCBIfam" id="TIGR00593">
    <property type="entry name" value="pola"/>
    <property type="match status" value="1"/>
</dbReference>
<gene>
    <name evidence="16" type="primary">polA</name>
    <name evidence="19" type="ORF">SAMN03080599_00672</name>
</gene>
<evidence type="ECO:0000256" key="10">
    <source>
        <dbReference type="ARBA" id="ARBA00022839"/>
    </source>
</evidence>
<evidence type="ECO:0000256" key="9">
    <source>
        <dbReference type="ARBA" id="ARBA00022801"/>
    </source>
</evidence>
<dbReference type="Gene3D" id="1.10.150.20">
    <property type="entry name" value="5' to 3' exonuclease, C-terminal subdomain"/>
    <property type="match status" value="2"/>
</dbReference>
<dbReference type="SMART" id="SM00475">
    <property type="entry name" value="53EXOc"/>
    <property type="match status" value="1"/>
</dbReference>
<evidence type="ECO:0000256" key="6">
    <source>
        <dbReference type="ARBA" id="ARBA00022705"/>
    </source>
</evidence>
<dbReference type="STRING" id="1120920.SAMN03080599_00672"/>
<dbReference type="InterPro" id="IPR002421">
    <property type="entry name" value="5-3_exonuclease"/>
</dbReference>
<keyword evidence="12 16" id="KW-0238">DNA-binding</keyword>
<dbReference type="Gene3D" id="3.30.420.10">
    <property type="entry name" value="Ribonuclease H-like superfamily/Ribonuclease H"/>
    <property type="match status" value="1"/>
</dbReference>
<dbReference type="InterPro" id="IPR008918">
    <property type="entry name" value="HhH2"/>
</dbReference>
<dbReference type="Pfam" id="PF01367">
    <property type="entry name" value="5_3_exonuc"/>
    <property type="match status" value="1"/>
</dbReference>
<dbReference type="PRINTS" id="PR00868">
    <property type="entry name" value="DNAPOLI"/>
</dbReference>
<dbReference type="RefSeq" id="WP_242870768.1">
    <property type="nucleotide sequence ID" value="NZ_FMWL01000002.1"/>
</dbReference>
<keyword evidence="13 16" id="KW-0234">DNA repair</keyword>
<dbReference type="GO" id="GO:0003677">
    <property type="term" value="F:DNA binding"/>
    <property type="evidence" value="ECO:0007669"/>
    <property type="project" value="UniProtKB-UniRule"/>
</dbReference>
<evidence type="ECO:0000256" key="12">
    <source>
        <dbReference type="ARBA" id="ARBA00023125"/>
    </source>
</evidence>
<dbReference type="PANTHER" id="PTHR10133:SF27">
    <property type="entry name" value="DNA POLYMERASE NU"/>
    <property type="match status" value="1"/>
</dbReference>
<dbReference type="Gene3D" id="3.30.70.370">
    <property type="match status" value="1"/>
</dbReference>
<keyword evidence="6 16" id="KW-0235">DNA replication</keyword>
<dbReference type="SUPFAM" id="SSF53098">
    <property type="entry name" value="Ribonuclease H-like"/>
    <property type="match status" value="1"/>
</dbReference>
<dbReference type="SUPFAM" id="SSF88723">
    <property type="entry name" value="PIN domain-like"/>
    <property type="match status" value="1"/>
</dbReference>
<dbReference type="InterPro" id="IPR018320">
    <property type="entry name" value="DNA_polymerase_1"/>
</dbReference>
<dbReference type="FunFam" id="3.40.50.1010:FF:000001">
    <property type="entry name" value="DNA polymerase I"/>
    <property type="match status" value="1"/>
</dbReference>